<feature type="domain" description="Protein kinase" evidence="12">
    <location>
        <begin position="317"/>
        <end position="613"/>
    </location>
</feature>
<dbReference type="InterPro" id="IPR042521">
    <property type="entry name" value="DYRK"/>
</dbReference>
<feature type="compositionally biased region" description="Low complexity" evidence="11">
    <location>
        <begin position="213"/>
        <end position="244"/>
    </location>
</feature>
<dbReference type="InterPro" id="IPR000719">
    <property type="entry name" value="Prot_kinase_dom"/>
</dbReference>
<gene>
    <name evidence="13" type="ORF">ADUPG1_012654</name>
</gene>
<evidence type="ECO:0000256" key="11">
    <source>
        <dbReference type="SAM" id="MobiDB-lite"/>
    </source>
</evidence>
<evidence type="ECO:0000313" key="14">
    <source>
        <dbReference type="Proteomes" id="UP001057375"/>
    </source>
</evidence>
<keyword evidence="14" id="KW-1185">Reference proteome</keyword>
<evidence type="ECO:0000256" key="9">
    <source>
        <dbReference type="ARBA" id="ARBA00049308"/>
    </source>
</evidence>
<feature type="region of interest" description="Disordered" evidence="11">
    <location>
        <begin position="1"/>
        <end position="251"/>
    </location>
</feature>
<dbReference type="InterPro" id="IPR050494">
    <property type="entry name" value="Ser_Thr_dual-spec_kinase"/>
</dbReference>
<dbReference type="PANTHER" id="PTHR24058:SF22">
    <property type="entry name" value="DUAL SPECIFICITY TYROSINE-PHOSPHORYLATION-REGULATED KINASE 4"/>
    <property type="match status" value="1"/>
</dbReference>
<sequence>MNLVRGDPLTSRSTKIRPPQLYSGILPSVKPTLDSLQPYPPRSSKGRRDSRVRRHGAPATLVPIPHKHVASFEPRPFKKQGTPPPPSFPTSHLPAHQPRTQPIHSHHHVMHHHSTHRTIQPQPTAPPPGQPKFQRKSRHIYTTQHPQSIQFPTKHFGTKRPHMIGSSGNPQPQPHVPVPPSSKPSKGSYIRRRSEKPKDAAQSAKPVQPINSKPPSSSGSTVPSPSQTVTKPPSKPSTPSTKQQPPSPVTPAYVLQHHSKDLTEFELSEILQYPHVWYWGQGAKKTRASPALPHNHGHDTEKGEYKIVLHDHIAYRYEIIGTCGSGSFGQVVKVYDYKQKRTCALKLILNQRRFHMQGLVEVKILEHIRKHDPDCATNTVRTFSSFFFRSHLVVTFELLSYNLYEFLVANDFAGLSLSLIRKFAIQLLNSLRFLRQHRIIHADLKLENVLLKDPRKSGIKVIDFGSSCFEDKRVYSYIQSRFYRAPEVILGLPYGMPIDMWSFGCILAELYTGYPIFPGEDESEQLGCIMEIIGVPPLGLIRDAPRRKVFFDSHNQPKPVINSRGKRRRPGTKNIGKAMNCTDSDFISFLSGCLHWDPKKRMTPDEALQHSWIDLVGFKKQLEKRSSEKKDK</sequence>
<accession>A0ABQ5K056</accession>
<dbReference type="Pfam" id="PF00069">
    <property type="entry name" value="Pkinase"/>
    <property type="match status" value="1"/>
</dbReference>
<feature type="compositionally biased region" description="Basic residues" evidence="11">
    <location>
        <begin position="104"/>
        <end position="116"/>
    </location>
</feature>
<dbReference type="SUPFAM" id="SSF56112">
    <property type="entry name" value="Protein kinase-like (PK-like)"/>
    <property type="match status" value="1"/>
</dbReference>
<dbReference type="Proteomes" id="UP001057375">
    <property type="component" value="Unassembled WGS sequence"/>
</dbReference>
<dbReference type="PROSITE" id="PS00108">
    <property type="entry name" value="PROTEIN_KINASE_ST"/>
    <property type="match status" value="1"/>
</dbReference>
<comment type="caution">
    <text evidence="13">The sequence shown here is derived from an EMBL/GenBank/DDBJ whole genome shotgun (WGS) entry which is preliminary data.</text>
</comment>
<dbReference type="Gene3D" id="3.30.200.20">
    <property type="entry name" value="Phosphorylase Kinase, domain 1"/>
    <property type="match status" value="1"/>
</dbReference>
<dbReference type="EC" id="2.7.12.1" evidence="2"/>
<protein>
    <recommendedName>
        <fullName evidence="2">dual-specificity kinase</fullName>
        <ecNumber evidence="2">2.7.12.1</ecNumber>
    </recommendedName>
</protein>
<keyword evidence="4" id="KW-0808">Transferase</keyword>
<evidence type="ECO:0000256" key="10">
    <source>
        <dbReference type="ARBA" id="ARBA00051680"/>
    </source>
</evidence>
<reference evidence="13" key="1">
    <citation type="submission" date="2022-03" db="EMBL/GenBank/DDBJ databases">
        <title>Draft genome sequence of Aduncisulcus paluster, a free-living microaerophilic Fornicata.</title>
        <authorList>
            <person name="Yuyama I."/>
            <person name="Kume K."/>
            <person name="Tamura T."/>
            <person name="Inagaki Y."/>
            <person name="Hashimoto T."/>
        </authorList>
    </citation>
    <scope>NUCLEOTIDE SEQUENCE</scope>
    <source>
        <strain evidence="13">NY0171</strain>
    </source>
</reference>
<evidence type="ECO:0000256" key="5">
    <source>
        <dbReference type="ARBA" id="ARBA00022741"/>
    </source>
</evidence>
<dbReference type="InterPro" id="IPR011009">
    <property type="entry name" value="Kinase-like_dom_sf"/>
</dbReference>
<dbReference type="EMBL" id="BQXS01012509">
    <property type="protein sequence ID" value="GKT24176.1"/>
    <property type="molecule type" value="Genomic_DNA"/>
</dbReference>
<evidence type="ECO:0000256" key="6">
    <source>
        <dbReference type="ARBA" id="ARBA00022777"/>
    </source>
</evidence>
<dbReference type="Gene3D" id="3.30.10.30">
    <property type="entry name" value="DYRK"/>
    <property type="match status" value="1"/>
</dbReference>
<evidence type="ECO:0000256" key="1">
    <source>
        <dbReference type="ARBA" id="ARBA00008867"/>
    </source>
</evidence>
<evidence type="ECO:0000256" key="7">
    <source>
        <dbReference type="ARBA" id="ARBA00022840"/>
    </source>
</evidence>
<dbReference type="Gene3D" id="1.10.510.10">
    <property type="entry name" value="Transferase(Phosphotransferase) domain 1"/>
    <property type="match status" value="1"/>
</dbReference>
<comment type="catalytic activity">
    <reaction evidence="8">
        <text>L-seryl-[protein] + ATP = O-phospho-L-seryl-[protein] + ADP + H(+)</text>
        <dbReference type="Rhea" id="RHEA:17989"/>
        <dbReference type="Rhea" id="RHEA-COMP:9863"/>
        <dbReference type="Rhea" id="RHEA-COMP:11604"/>
        <dbReference type="ChEBI" id="CHEBI:15378"/>
        <dbReference type="ChEBI" id="CHEBI:29999"/>
        <dbReference type="ChEBI" id="CHEBI:30616"/>
        <dbReference type="ChEBI" id="CHEBI:83421"/>
        <dbReference type="ChEBI" id="CHEBI:456216"/>
        <dbReference type="EC" id="2.7.12.1"/>
    </reaction>
</comment>
<comment type="catalytic activity">
    <reaction evidence="9">
        <text>L-threonyl-[protein] + ATP = O-phospho-L-threonyl-[protein] + ADP + H(+)</text>
        <dbReference type="Rhea" id="RHEA:46608"/>
        <dbReference type="Rhea" id="RHEA-COMP:11060"/>
        <dbReference type="Rhea" id="RHEA-COMP:11605"/>
        <dbReference type="ChEBI" id="CHEBI:15378"/>
        <dbReference type="ChEBI" id="CHEBI:30013"/>
        <dbReference type="ChEBI" id="CHEBI:30616"/>
        <dbReference type="ChEBI" id="CHEBI:61977"/>
        <dbReference type="ChEBI" id="CHEBI:456216"/>
        <dbReference type="EC" id="2.7.12.1"/>
    </reaction>
</comment>
<keyword evidence="5" id="KW-0547">Nucleotide-binding</keyword>
<evidence type="ECO:0000256" key="2">
    <source>
        <dbReference type="ARBA" id="ARBA00013203"/>
    </source>
</evidence>
<evidence type="ECO:0000256" key="4">
    <source>
        <dbReference type="ARBA" id="ARBA00022679"/>
    </source>
</evidence>
<feature type="compositionally biased region" description="Basic residues" evidence="11">
    <location>
        <begin position="44"/>
        <end position="56"/>
    </location>
</feature>
<evidence type="ECO:0000256" key="8">
    <source>
        <dbReference type="ARBA" id="ARBA00049003"/>
    </source>
</evidence>
<keyword evidence="7" id="KW-0067">ATP-binding</keyword>
<keyword evidence="3" id="KW-0723">Serine/threonine-protein kinase</keyword>
<dbReference type="PANTHER" id="PTHR24058">
    <property type="entry name" value="DUAL SPECIFICITY PROTEIN KINASE"/>
    <property type="match status" value="1"/>
</dbReference>
<organism evidence="13 14">
    <name type="scientific">Aduncisulcus paluster</name>
    <dbReference type="NCBI Taxonomy" id="2918883"/>
    <lineage>
        <taxon>Eukaryota</taxon>
        <taxon>Metamonada</taxon>
        <taxon>Carpediemonas-like organisms</taxon>
        <taxon>Aduncisulcus</taxon>
    </lineage>
</organism>
<feature type="compositionally biased region" description="Pro residues" evidence="11">
    <location>
        <begin position="171"/>
        <end position="182"/>
    </location>
</feature>
<dbReference type="CDD" id="cd14210">
    <property type="entry name" value="PKc_DYRK"/>
    <property type="match status" value="1"/>
</dbReference>
<comment type="catalytic activity">
    <reaction evidence="10">
        <text>L-tyrosyl-[protein] + ATP = O-phospho-L-tyrosyl-[protein] + ADP + H(+)</text>
        <dbReference type="Rhea" id="RHEA:10596"/>
        <dbReference type="Rhea" id="RHEA-COMP:10136"/>
        <dbReference type="Rhea" id="RHEA-COMP:20101"/>
        <dbReference type="ChEBI" id="CHEBI:15378"/>
        <dbReference type="ChEBI" id="CHEBI:30616"/>
        <dbReference type="ChEBI" id="CHEBI:46858"/>
        <dbReference type="ChEBI" id="CHEBI:61978"/>
        <dbReference type="ChEBI" id="CHEBI:456216"/>
        <dbReference type="EC" id="2.7.12.1"/>
    </reaction>
</comment>
<evidence type="ECO:0000256" key="3">
    <source>
        <dbReference type="ARBA" id="ARBA00022527"/>
    </source>
</evidence>
<feature type="compositionally biased region" description="Polar residues" evidence="11">
    <location>
        <begin position="140"/>
        <end position="151"/>
    </location>
</feature>
<name>A0ABQ5K056_9EUKA</name>
<evidence type="ECO:0000259" key="12">
    <source>
        <dbReference type="PROSITE" id="PS50011"/>
    </source>
</evidence>
<keyword evidence="6 13" id="KW-0418">Kinase</keyword>
<proteinExistence type="inferred from homology"/>
<dbReference type="GO" id="GO:0016301">
    <property type="term" value="F:kinase activity"/>
    <property type="evidence" value="ECO:0007669"/>
    <property type="project" value="UniProtKB-KW"/>
</dbReference>
<dbReference type="PROSITE" id="PS50011">
    <property type="entry name" value="PROTEIN_KINASE_DOM"/>
    <property type="match status" value="1"/>
</dbReference>
<dbReference type="InterPro" id="IPR008271">
    <property type="entry name" value="Ser/Thr_kinase_AS"/>
</dbReference>
<comment type="similarity">
    <text evidence="1">Belongs to the protein kinase superfamily. CMGC Ser/Thr protein kinase family. MNB/DYRK subfamily.</text>
</comment>
<evidence type="ECO:0000313" key="13">
    <source>
        <dbReference type="EMBL" id="GKT24176.1"/>
    </source>
</evidence>
<dbReference type="SMART" id="SM00220">
    <property type="entry name" value="S_TKc"/>
    <property type="match status" value="1"/>
</dbReference>